<dbReference type="Proteomes" id="UP000585050">
    <property type="component" value="Unassembled WGS sequence"/>
</dbReference>
<dbReference type="InterPro" id="IPR002372">
    <property type="entry name" value="PQQ_rpt_dom"/>
</dbReference>
<feature type="domain" description="Pyrrolo-quinoline quinone repeat" evidence="1">
    <location>
        <begin position="23"/>
        <end position="111"/>
    </location>
</feature>
<reference evidence="2 3" key="1">
    <citation type="submission" date="2020-04" db="EMBL/GenBank/DDBJ databases">
        <title>Flammeovirga sp. SR4, a novel species isolated from seawater.</title>
        <authorList>
            <person name="Wang X."/>
        </authorList>
    </citation>
    <scope>NUCLEOTIDE SEQUENCE [LARGE SCALE GENOMIC DNA]</scope>
    <source>
        <strain evidence="2 3">SR4</strain>
    </source>
</reference>
<evidence type="ECO:0000313" key="3">
    <source>
        <dbReference type="Proteomes" id="UP000585050"/>
    </source>
</evidence>
<organism evidence="2 3">
    <name type="scientific">Flammeovirga agarivorans</name>
    <dbReference type="NCBI Taxonomy" id="2726742"/>
    <lineage>
        <taxon>Bacteria</taxon>
        <taxon>Pseudomonadati</taxon>
        <taxon>Bacteroidota</taxon>
        <taxon>Cytophagia</taxon>
        <taxon>Cytophagales</taxon>
        <taxon>Flammeovirgaceae</taxon>
        <taxon>Flammeovirga</taxon>
    </lineage>
</organism>
<keyword evidence="3" id="KW-1185">Reference proteome</keyword>
<dbReference type="SUPFAM" id="SSF50998">
    <property type="entry name" value="Quinoprotein alcohol dehydrogenase-like"/>
    <property type="match status" value="2"/>
</dbReference>
<dbReference type="InterPro" id="IPR018391">
    <property type="entry name" value="PQQ_b-propeller_rpt"/>
</dbReference>
<evidence type="ECO:0000313" key="2">
    <source>
        <dbReference type="EMBL" id="NLR94633.1"/>
    </source>
</evidence>
<dbReference type="Gene3D" id="2.40.10.480">
    <property type="match status" value="1"/>
</dbReference>
<gene>
    <name evidence="2" type="ORF">HGP29_25740</name>
</gene>
<dbReference type="PANTHER" id="PTHR34512:SF30">
    <property type="entry name" value="OUTER MEMBRANE PROTEIN ASSEMBLY FACTOR BAMB"/>
    <property type="match status" value="1"/>
</dbReference>
<accession>A0A7X8SQP4</accession>
<name>A0A7X8SQP4_9BACT</name>
<dbReference type="SMART" id="SM00564">
    <property type="entry name" value="PQQ"/>
    <property type="match status" value="8"/>
</dbReference>
<dbReference type="EMBL" id="JABAIL010000013">
    <property type="protein sequence ID" value="NLR94633.1"/>
    <property type="molecule type" value="Genomic_DNA"/>
</dbReference>
<comment type="caution">
    <text evidence="2">The sequence shown here is derived from an EMBL/GenBank/DDBJ whole genome shotgun (WGS) entry which is preliminary data.</text>
</comment>
<dbReference type="PANTHER" id="PTHR34512">
    <property type="entry name" value="CELL SURFACE PROTEIN"/>
    <property type="match status" value="1"/>
</dbReference>
<dbReference type="RefSeq" id="WP_168885343.1">
    <property type="nucleotide sequence ID" value="NZ_JABAIL010000013.1"/>
</dbReference>
<evidence type="ECO:0000259" key="1">
    <source>
        <dbReference type="Pfam" id="PF13360"/>
    </source>
</evidence>
<proteinExistence type="predicted"/>
<protein>
    <submittedName>
        <fullName evidence="2">PQQ-binding-like beta-propeller repeat protein</fullName>
    </submittedName>
</protein>
<dbReference type="InterPro" id="IPR011047">
    <property type="entry name" value="Quinoprotein_ADH-like_sf"/>
</dbReference>
<feature type="domain" description="Pyrrolo-quinoline quinone repeat" evidence="1">
    <location>
        <begin position="125"/>
        <end position="242"/>
    </location>
</feature>
<dbReference type="InterPro" id="IPR015943">
    <property type="entry name" value="WD40/YVTN_repeat-like_dom_sf"/>
</dbReference>
<dbReference type="Gene3D" id="2.130.10.10">
    <property type="entry name" value="YVTN repeat-like/Quinoprotein amine dehydrogenase"/>
    <property type="match status" value="2"/>
</dbReference>
<sequence>MKSLFSILIITIYSSVLYGQTSLVWEYKLSQGVYSSPVIDNNVLFIGSNDSSFYALDKSNGQLLWKYRTKGELKSQPLVYKESVIFNSTDGFIYSVNKKTGQLIWRFATEGEKRKDIWDYYLSSPTLSEDKLFIGSGDGHLYTLNPNNGELIWKHKTGGIIHANPLVYQHKVFIGSFDGFFYALNVENGELIWKFKTIGDEYFPNGEIQKGATIYKNSIIFGSRDYNIYSLNIETGRGMWNRKEKGSWVVAEPLIVDDIVYFGTSDSHRFCGLNASNGYDKYSLPLNMRVYGKAIFYDGDIYFGCFNGKLYKFNIGDEELSQVFQTHGSENNYFNVYNKKDEFVDGFNLYDDNYKEAEEKILSLGAILSTPIVDNQVIYFGDSNGYIYAYKLKELE</sequence>
<dbReference type="AlphaFoldDB" id="A0A7X8SQP4"/>
<dbReference type="Pfam" id="PF13360">
    <property type="entry name" value="PQQ_2"/>
    <property type="match status" value="2"/>
</dbReference>